<dbReference type="PROSITE" id="PS51257">
    <property type="entry name" value="PROKAR_LIPOPROTEIN"/>
    <property type="match status" value="1"/>
</dbReference>
<gene>
    <name evidence="1" type="ORF">Ciccas_003681</name>
</gene>
<protein>
    <submittedName>
        <fullName evidence="1">Uncharacterized protein</fullName>
    </submittedName>
</protein>
<dbReference type="EMBL" id="JBJKFK010000349">
    <property type="protein sequence ID" value="KAL3317660.1"/>
    <property type="molecule type" value="Genomic_DNA"/>
</dbReference>
<reference evidence="1 2" key="1">
    <citation type="submission" date="2024-11" db="EMBL/GenBank/DDBJ databases">
        <title>Adaptive evolution of stress response genes in parasites aligns with host niche diversity.</title>
        <authorList>
            <person name="Hahn C."/>
            <person name="Resl P."/>
        </authorList>
    </citation>
    <scope>NUCLEOTIDE SEQUENCE [LARGE SCALE GENOMIC DNA]</scope>
    <source>
        <strain evidence="1">EGGRZ-B1_66</strain>
        <tissue evidence="1">Body</tissue>
    </source>
</reference>
<keyword evidence="2" id="KW-1185">Reference proteome</keyword>
<evidence type="ECO:0000313" key="2">
    <source>
        <dbReference type="Proteomes" id="UP001626550"/>
    </source>
</evidence>
<dbReference type="Proteomes" id="UP001626550">
    <property type="component" value="Unassembled WGS sequence"/>
</dbReference>
<name>A0ABD2QDV1_9PLAT</name>
<sequence length="270" mass="30229">MSLFARRISCLESSYVYSMNGFTSCTGPIRTTSALFQLAQKMLEHVFSAILPVLFHSVLNIDSCLRLADQMRMELNTAVQGRTDTFAKVDRILGMSNKLSKMLQYNVDLFCKHYTNPESNLMPGMPGNVPSIPSRNQSLSQLSMMQAANGQRSLADVVRENSFNPPAPRRLSTGQSYTYARHNTVSSFHSPVQQMPNHFSGQDFCWTQNSDPASSQPHYGQPLPWTHSRAYPHNATTPPSNEHMNFSAAAHNGARNSMFLNKTNSFISRQ</sequence>
<organism evidence="1 2">
    <name type="scientific">Cichlidogyrus casuarinus</name>
    <dbReference type="NCBI Taxonomy" id="1844966"/>
    <lineage>
        <taxon>Eukaryota</taxon>
        <taxon>Metazoa</taxon>
        <taxon>Spiralia</taxon>
        <taxon>Lophotrochozoa</taxon>
        <taxon>Platyhelminthes</taxon>
        <taxon>Monogenea</taxon>
        <taxon>Monopisthocotylea</taxon>
        <taxon>Dactylogyridea</taxon>
        <taxon>Ancyrocephalidae</taxon>
        <taxon>Cichlidogyrus</taxon>
    </lineage>
</organism>
<dbReference type="AlphaFoldDB" id="A0ABD2QDV1"/>
<comment type="caution">
    <text evidence="1">The sequence shown here is derived from an EMBL/GenBank/DDBJ whole genome shotgun (WGS) entry which is preliminary data.</text>
</comment>
<proteinExistence type="predicted"/>
<evidence type="ECO:0000313" key="1">
    <source>
        <dbReference type="EMBL" id="KAL3317660.1"/>
    </source>
</evidence>
<accession>A0ABD2QDV1</accession>